<feature type="transmembrane region" description="Helical" evidence="2">
    <location>
        <begin position="197"/>
        <end position="221"/>
    </location>
</feature>
<accession>A0AAU1I3Z9</accession>
<dbReference type="InterPro" id="IPR021798">
    <property type="entry name" value="AftD_N"/>
</dbReference>
<feature type="compositionally biased region" description="Basic and acidic residues" evidence="1">
    <location>
        <begin position="1481"/>
        <end position="1491"/>
    </location>
</feature>
<feature type="region of interest" description="Disordered" evidence="1">
    <location>
        <begin position="689"/>
        <end position="710"/>
    </location>
</feature>
<sequence length="1491" mass="157054">MTTTTVQAPPPAAVPTSAPSSGPPEGPRSRRWLLGFWAVVFVLLLAVQPGRQTFDTKLGVTVDPGQFLADLGQLWQDEGSFGGIQNQYSGYLWPMLPFYWLADVVRLPVWLAERLWLSLIVAVAFWGALRLAERLRVGSGASRLVAAVAYALWPVFTVVVGSTSAAALPGAFLPWVLLPLTDERYAARVAALRSALVIPFMGGVNAASTLASLLPVGLYLLSRPPGPRQRKLIAWWVPGVLLATAWWVIPLLLLGTYGENFLPYVESSQTTTETMAATEALRGGGNWVAYLHFGEAWLPAGWTVAASVVVIVCSALAAGLGLAGLARRDMPERRWLVLTVVTVALILLAGYGGTFGAPFHGVVQDWLDGGLVPFRNIYKFQTGLALALVLGLAHLAGVAAEARGARQVRGRRYAPLIAAVLVLPGLMWPYLNGSILNPGSFKEIPKQWQATADWLEKYSPDARALVVPATAHGIYTWGSTIDQPLDVLADSRWAQRDYVPFGTPGNRRAMDAVEQALVSGGQVPGLADYLSRAGVYYVVVRNDLDPDQIGHIPTTTVKRTLEQSGYERVTGLGPITTGGTIAPGTPLQVEGLYPRQRAVEIYKPAGADVPRPHQAGLQPVADTAVVSGGPEALLPLASELRGRASVLTGDNHPGLGSPQVQVIGDGLRRADTRFGLVNANTSYTYTRGERNAPDAAQDAGEKPHQILPTSGLDHQTVAELRGARSVTASSYGSWLFHLPQFDPVNAFDGNPDTAWTEGSEGSPVGEWLRIAFAGGSYDMPSSFKVRPLPQEGVRGAATRVRVETQKGAVSSVLRPDGTTQTVKVPPGATSWMKLTITDSVSRRPGLTGAGFSEIDLPDVQVTRLLRLPADAGKSGAAAEIVSLSRTADPTGLSPTGTEAGLHRRFTTSTAGTYEVRASAVPVPGEELDRLLYEVAPEQQNRIVATADSTARLGAGLSPRNLTDGDLTTAWIAGDRPTIHLSWPGKQAVGEVVLAPAGGLSTRPTEVHISSPDGAVIAGVDENGWVRFPPITTDRLDITITKTAPLTLYNPMVDEDLRLPVGLTEAYIPALDQYRTPQPRESRPFSLPCGKGPVVAVDGELYRTSVRGTVRDLMERRQIDLTLCQQGRDDAELRLSAGDHRVEAGDAGPLTLTAVTLTRGTVSEASAAGRQLGIRDWLGDRRAVTVGSGAASYLTTYENFNDGWRATLNGKELTPVRLDGWQQGWRIPAGAGGTVELSYEPAVMYEGGLIGSAVAIALLAGPALWRRRAPNPDEPQPAPPLPGLWLGTVAVTVVGVLIAGWFALLVPALALVAWRRHALLVPIALVALAGAGVAAAVGAGEPVGAQEGAFGPAAQLLALIGLFAGVVGVRESAGAAGPVGGPHQGSGLPGSTAVLPPVAGGGGVSGSAAPERPTRPLPQRERGRSPMGTEPPGPADARTDSGPTVSARGPGGPVPDSPTARIAPRTPRFRATGPETPPESDDTGKTGKGEAT</sequence>
<feature type="compositionally biased region" description="Gly residues" evidence="1">
    <location>
        <begin position="1376"/>
        <end position="1387"/>
    </location>
</feature>
<feature type="region of interest" description="Disordered" evidence="1">
    <location>
        <begin position="1375"/>
        <end position="1491"/>
    </location>
</feature>
<feature type="transmembrane region" description="Helical" evidence="2">
    <location>
        <begin position="1317"/>
        <end position="1336"/>
    </location>
</feature>
<feature type="transmembrane region" description="Helical" evidence="2">
    <location>
        <begin position="144"/>
        <end position="177"/>
    </location>
</feature>
<keyword evidence="2" id="KW-0812">Transmembrane</keyword>
<evidence type="ECO:0000313" key="5">
    <source>
        <dbReference type="EMBL" id="WTP88955.1"/>
    </source>
</evidence>
<dbReference type="Pfam" id="PF24607">
    <property type="entry name" value="CBM_AftD"/>
    <property type="match status" value="1"/>
</dbReference>
<gene>
    <name evidence="5" type="ORF">OG477_27985</name>
</gene>
<feature type="transmembrane region" description="Helical" evidence="2">
    <location>
        <begin position="1348"/>
        <end position="1368"/>
    </location>
</feature>
<keyword evidence="2" id="KW-1133">Transmembrane helix</keyword>
<dbReference type="EMBL" id="CP108140">
    <property type="protein sequence ID" value="WTP88955.1"/>
    <property type="molecule type" value="Genomic_DNA"/>
</dbReference>
<feature type="transmembrane region" description="Helical" evidence="2">
    <location>
        <begin position="412"/>
        <end position="431"/>
    </location>
</feature>
<reference evidence="5" key="1">
    <citation type="submission" date="2022-10" db="EMBL/GenBank/DDBJ databases">
        <title>The complete genomes of actinobacterial strains from the NBC collection.</title>
        <authorList>
            <person name="Joergensen T.S."/>
            <person name="Alvarez Arevalo M."/>
            <person name="Sterndorff E.B."/>
            <person name="Faurdal D."/>
            <person name="Vuksanovic O."/>
            <person name="Mourched A.-S."/>
            <person name="Charusanti P."/>
            <person name="Shaw S."/>
            <person name="Blin K."/>
            <person name="Weber T."/>
        </authorList>
    </citation>
    <scope>NUCLEOTIDE SEQUENCE</scope>
    <source>
        <strain evidence="5">NBC 00180</strain>
    </source>
</reference>
<name>A0AAU1I3Z9_9ACTN</name>
<feature type="region of interest" description="Disordered" evidence="1">
    <location>
        <begin position="1"/>
        <end position="26"/>
    </location>
</feature>
<evidence type="ECO:0000256" key="2">
    <source>
        <dbReference type="SAM" id="Phobius"/>
    </source>
</evidence>
<evidence type="ECO:0000259" key="4">
    <source>
        <dbReference type="Pfam" id="PF24607"/>
    </source>
</evidence>
<feature type="transmembrane region" description="Helical" evidence="2">
    <location>
        <begin position="377"/>
        <end position="400"/>
    </location>
</feature>
<organism evidence="5">
    <name type="scientific">Streptomyces sp. NBC_00180</name>
    <dbReference type="NCBI Taxonomy" id="2903632"/>
    <lineage>
        <taxon>Bacteria</taxon>
        <taxon>Bacillati</taxon>
        <taxon>Actinomycetota</taxon>
        <taxon>Actinomycetes</taxon>
        <taxon>Kitasatosporales</taxon>
        <taxon>Streptomycetaceae</taxon>
        <taxon>Streptomyces</taxon>
    </lineage>
</organism>
<dbReference type="Pfam" id="PF11847">
    <property type="entry name" value="GT-C_AftD"/>
    <property type="match status" value="1"/>
</dbReference>
<evidence type="ECO:0000256" key="1">
    <source>
        <dbReference type="SAM" id="MobiDB-lite"/>
    </source>
</evidence>
<dbReference type="SUPFAM" id="SSF49785">
    <property type="entry name" value="Galactose-binding domain-like"/>
    <property type="match status" value="1"/>
</dbReference>
<feature type="domain" description="Arabinofuranosyltransferase D third carbohydrate binding module" evidence="4">
    <location>
        <begin position="941"/>
        <end position="1065"/>
    </location>
</feature>
<feature type="transmembrane region" description="Helical" evidence="2">
    <location>
        <begin position="32"/>
        <end position="50"/>
    </location>
</feature>
<feature type="transmembrane region" description="Helical" evidence="2">
    <location>
        <begin position="1283"/>
        <end position="1305"/>
    </location>
</feature>
<feature type="transmembrane region" description="Helical" evidence="2">
    <location>
        <begin position="335"/>
        <end position="357"/>
    </location>
</feature>
<feature type="compositionally biased region" description="Basic and acidic residues" evidence="1">
    <location>
        <begin position="1411"/>
        <end position="1423"/>
    </location>
</feature>
<evidence type="ECO:0000259" key="3">
    <source>
        <dbReference type="Pfam" id="PF11847"/>
    </source>
</evidence>
<feature type="domain" description="Alpha-(1-&gt;3)-arabinofuranosyltransferase N-terminal GT-C" evidence="3">
    <location>
        <begin position="39"/>
        <end position="695"/>
    </location>
</feature>
<dbReference type="Gene3D" id="2.60.120.260">
    <property type="entry name" value="Galactose-binding domain-like"/>
    <property type="match status" value="2"/>
</dbReference>
<dbReference type="GO" id="GO:0016740">
    <property type="term" value="F:transferase activity"/>
    <property type="evidence" value="ECO:0007669"/>
    <property type="project" value="InterPro"/>
</dbReference>
<feature type="transmembrane region" description="Helical" evidence="2">
    <location>
        <begin position="233"/>
        <end position="254"/>
    </location>
</feature>
<protein>
    <submittedName>
        <fullName evidence="5">DUF3367 domain-containing protein</fullName>
    </submittedName>
</protein>
<feature type="transmembrane region" description="Helical" evidence="2">
    <location>
        <begin position="300"/>
        <end position="323"/>
    </location>
</feature>
<feature type="transmembrane region" description="Helical" evidence="2">
    <location>
        <begin position="115"/>
        <end position="132"/>
    </location>
</feature>
<dbReference type="InterPro" id="IPR008979">
    <property type="entry name" value="Galactose-bd-like_sf"/>
</dbReference>
<proteinExistence type="predicted"/>
<dbReference type="InterPro" id="IPR056997">
    <property type="entry name" value="CBM_AftD"/>
</dbReference>
<keyword evidence="2" id="KW-0472">Membrane</keyword>